<evidence type="ECO:0000256" key="1">
    <source>
        <dbReference type="ARBA" id="ARBA00000274"/>
    </source>
</evidence>
<organism evidence="4 5">
    <name type="scientific">Victivallis vadensis</name>
    <dbReference type="NCBI Taxonomy" id="172901"/>
    <lineage>
        <taxon>Bacteria</taxon>
        <taxon>Pseudomonadati</taxon>
        <taxon>Lentisphaerota</taxon>
        <taxon>Lentisphaeria</taxon>
        <taxon>Victivallales</taxon>
        <taxon>Victivallaceae</taxon>
        <taxon>Victivallis</taxon>
    </lineage>
</organism>
<accession>A0A2U1BB56</accession>
<dbReference type="PANTHER" id="PTHR31223">
    <property type="entry name" value="LOG FAMILY PROTEIN YJL055W"/>
    <property type="match status" value="1"/>
</dbReference>
<keyword evidence="3" id="KW-0203">Cytokinin biosynthesis</keyword>
<dbReference type="GeneID" id="78293623"/>
<keyword evidence="5" id="KW-1185">Reference proteome</keyword>
<dbReference type="InterPro" id="IPR031100">
    <property type="entry name" value="LOG_fam"/>
</dbReference>
<dbReference type="GO" id="GO:0008714">
    <property type="term" value="F:AMP nucleosidase activity"/>
    <property type="evidence" value="ECO:0007669"/>
    <property type="project" value="UniProtKB-EC"/>
</dbReference>
<dbReference type="Pfam" id="PF03641">
    <property type="entry name" value="Lysine_decarbox"/>
    <property type="match status" value="1"/>
</dbReference>
<dbReference type="RefSeq" id="WP_116882288.1">
    <property type="nucleotide sequence ID" value="NZ_CABMMC010000028.1"/>
</dbReference>
<protein>
    <recommendedName>
        <fullName evidence="3">Cytokinin riboside 5'-monophosphate phosphoribohydrolase</fullName>
        <ecNumber evidence="3">3.2.2.n1</ecNumber>
    </recommendedName>
</protein>
<dbReference type="GO" id="GO:0009691">
    <property type="term" value="P:cytokinin biosynthetic process"/>
    <property type="evidence" value="ECO:0007669"/>
    <property type="project" value="UniProtKB-UniRule"/>
</dbReference>
<reference evidence="4 5" key="1">
    <citation type="submission" date="2018-04" db="EMBL/GenBank/DDBJ databases">
        <title>Genomic Encyclopedia of Type Strains, Phase IV (KMG-IV): sequencing the most valuable type-strain genomes for metagenomic binning, comparative biology and taxonomic classification.</title>
        <authorList>
            <person name="Goeker M."/>
        </authorList>
    </citation>
    <scope>NUCLEOTIDE SEQUENCE [LARGE SCALE GENOMIC DNA]</scope>
    <source>
        <strain evidence="4 5">DSM 14823</strain>
    </source>
</reference>
<evidence type="ECO:0000313" key="4">
    <source>
        <dbReference type="EMBL" id="PVY45892.1"/>
    </source>
</evidence>
<dbReference type="GO" id="GO:0005829">
    <property type="term" value="C:cytosol"/>
    <property type="evidence" value="ECO:0007669"/>
    <property type="project" value="TreeGrafter"/>
</dbReference>
<sequence length="183" mass="19497">MGKIRNIAVYCASLPGNNPAYCNAAAELGKLLTERGIGLVYGGSDCGTMKVLAEAVLANHGNATGIFPEGFRAELLHPGLTRSIMVKDLAERKAKMLELADAAIALPGGFGTFDELFDAYCLYKLGYHRKPCGLLNIAGYYNGLIRFIAHGVAEGLISRDDRNRLLTAGQPGKLLELLEAAAV</sequence>
<dbReference type="AlphaFoldDB" id="A0A2U1BB56"/>
<dbReference type="OrthoDB" id="9801098at2"/>
<keyword evidence="3" id="KW-0378">Hydrolase</keyword>
<dbReference type="PANTHER" id="PTHR31223:SF70">
    <property type="entry name" value="LOG FAMILY PROTEIN YJL055W"/>
    <property type="match status" value="1"/>
</dbReference>
<comment type="caution">
    <text evidence="4">The sequence shown here is derived from an EMBL/GenBank/DDBJ whole genome shotgun (WGS) entry which is preliminary data.</text>
</comment>
<evidence type="ECO:0000256" key="3">
    <source>
        <dbReference type="RuleBase" id="RU363015"/>
    </source>
</evidence>
<dbReference type="NCBIfam" id="TIGR00730">
    <property type="entry name" value="Rossman fold protein, TIGR00730 family"/>
    <property type="match status" value="1"/>
</dbReference>
<proteinExistence type="inferred from homology"/>
<dbReference type="InterPro" id="IPR005269">
    <property type="entry name" value="LOG"/>
</dbReference>
<dbReference type="Proteomes" id="UP000245959">
    <property type="component" value="Unassembled WGS sequence"/>
</dbReference>
<comment type="catalytic activity">
    <reaction evidence="1">
        <text>AMP + H2O = D-ribose 5-phosphate + adenine</text>
        <dbReference type="Rhea" id="RHEA:20129"/>
        <dbReference type="ChEBI" id="CHEBI:15377"/>
        <dbReference type="ChEBI" id="CHEBI:16708"/>
        <dbReference type="ChEBI" id="CHEBI:78346"/>
        <dbReference type="ChEBI" id="CHEBI:456215"/>
        <dbReference type="EC" id="3.2.2.4"/>
    </reaction>
</comment>
<gene>
    <name evidence="4" type="ORF">C8D82_10186</name>
</gene>
<dbReference type="SUPFAM" id="SSF102405">
    <property type="entry name" value="MCP/YpsA-like"/>
    <property type="match status" value="1"/>
</dbReference>
<dbReference type="EC" id="3.2.2.n1" evidence="3"/>
<dbReference type="Gene3D" id="3.40.50.450">
    <property type="match status" value="1"/>
</dbReference>
<dbReference type="EMBL" id="QEKH01000001">
    <property type="protein sequence ID" value="PVY45892.1"/>
    <property type="molecule type" value="Genomic_DNA"/>
</dbReference>
<evidence type="ECO:0000256" key="2">
    <source>
        <dbReference type="ARBA" id="ARBA00006763"/>
    </source>
</evidence>
<name>A0A2U1BB56_9BACT</name>
<comment type="similarity">
    <text evidence="2 3">Belongs to the LOG family.</text>
</comment>
<evidence type="ECO:0000313" key="5">
    <source>
        <dbReference type="Proteomes" id="UP000245959"/>
    </source>
</evidence>